<dbReference type="PANTHER" id="PTHR36448">
    <property type="entry name" value="BLR7373 PROTEIN"/>
    <property type="match status" value="1"/>
</dbReference>
<dbReference type="InterPro" id="IPR013096">
    <property type="entry name" value="Cupin_2"/>
</dbReference>
<comment type="caution">
    <text evidence="2">The sequence shown here is derived from an EMBL/GenBank/DDBJ whole genome shotgun (WGS) entry which is preliminary data.</text>
</comment>
<dbReference type="CDD" id="cd02219">
    <property type="entry name" value="cupin_YjlB-like"/>
    <property type="match status" value="1"/>
</dbReference>
<dbReference type="PIRSF" id="PIRSF019307">
    <property type="entry name" value="UCP019307"/>
    <property type="match status" value="1"/>
</dbReference>
<feature type="domain" description="Cupin type-2" evidence="1">
    <location>
        <begin position="59"/>
        <end position="109"/>
    </location>
</feature>
<keyword evidence="3" id="KW-1185">Reference proteome</keyword>
<dbReference type="InterPro" id="IPR011051">
    <property type="entry name" value="RmlC_Cupin_sf"/>
</dbReference>
<dbReference type="Pfam" id="PF07883">
    <property type="entry name" value="Cupin_2"/>
    <property type="match status" value="1"/>
</dbReference>
<dbReference type="PANTHER" id="PTHR36448:SF2">
    <property type="entry name" value="CUPIN TYPE-1 DOMAIN-CONTAINING PROTEIN"/>
    <property type="match status" value="1"/>
</dbReference>
<name>A0ABU3CHN1_9FLAO</name>
<protein>
    <submittedName>
        <fullName evidence="2">Cupin domain-containing protein</fullName>
    </submittedName>
</protein>
<gene>
    <name evidence="2" type="ORF">RM545_03825</name>
</gene>
<dbReference type="Proteomes" id="UP001245285">
    <property type="component" value="Unassembled WGS sequence"/>
</dbReference>
<accession>A0ABU3CHN1</accession>
<proteinExistence type="predicted"/>
<dbReference type="SUPFAM" id="SSF51182">
    <property type="entry name" value="RmlC-like cupins"/>
    <property type="match status" value="1"/>
</dbReference>
<dbReference type="InterPro" id="IPR014710">
    <property type="entry name" value="RmlC-like_jellyroll"/>
</dbReference>
<reference evidence="2 3" key="1">
    <citation type="submission" date="2023-09" db="EMBL/GenBank/DDBJ databases">
        <authorList>
            <person name="Rey-Velasco X."/>
        </authorList>
    </citation>
    <scope>NUCLEOTIDE SEQUENCE [LARGE SCALE GENOMIC DNA]</scope>
    <source>
        <strain evidence="2 3">F260</strain>
    </source>
</reference>
<dbReference type="Gene3D" id="2.60.120.10">
    <property type="entry name" value="Jelly Rolls"/>
    <property type="match status" value="1"/>
</dbReference>
<sequence length="167" mass="18647">MKPEKYFFKDDGSIPNNKLPLLLYKKAFSERGDSGAEWLENRFSENNWRNSWRNGVFSYHHYHSNTHEVLGVYSGSALLQLGGEKGEKLEVTAGDIIVIPAGVGHKNLGSEDFHIVGAYPNGMEHDMNYGKEPERPKADKNIAAVPLPEADPLLGKNEGLPRLWAEA</sequence>
<organism evidence="2 3">
    <name type="scientific">Autumnicola lenta</name>
    <dbReference type="NCBI Taxonomy" id="3075593"/>
    <lineage>
        <taxon>Bacteria</taxon>
        <taxon>Pseudomonadati</taxon>
        <taxon>Bacteroidota</taxon>
        <taxon>Flavobacteriia</taxon>
        <taxon>Flavobacteriales</taxon>
        <taxon>Flavobacteriaceae</taxon>
        <taxon>Autumnicola</taxon>
    </lineage>
</organism>
<dbReference type="RefSeq" id="WP_311493991.1">
    <property type="nucleotide sequence ID" value="NZ_JAVRHO010000004.1"/>
</dbReference>
<dbReference type="InterPro" id="IPR014500">
    <property type="entry name" value="UCP019307_cupin"/>
</dbReference>
<dbReference type="InterPro" id="IPR047121">
    <property type="entry name" value="YjiB-like"/>
</dbReference>
<evidence type="ECO:0000259" key="1">
    <source>
        <dbReference type="Pfam" id="PF07883"/>
    </source>
</evidence>
<dbReference type="EMBL" id="JAVRHO010000004">
    <property type="protein sequence ID" value="MDT0645806.1"/>
    <property type="molecule type" value="Genomic_DNA"/>
</dbReference>
<evidence type="ECO:0000313" key="3">
    <source>
        <dbReference type="Proteomes" id="UP001245285"/>
    </source>
</evidence>
<evidence type="ECO:0000313" key="2">
    <source>
        <dbReference type="EMBL" id="MDT0645806.1"/>
    </source>
</evidence>